<evidence type="ECO:0000259" key="1">
    <source>
        <dbReference type="Pfam" id="PF00675"/>
    </source>
</evidence>
<dbReference type="InParanoid" id="A0A7J7DQ50"/>
<dbReference type="Proteomes" id="UP000593562">
    <property type="component" value="Unassembled WGS sequence"/>
</dbReference>
<dbReference type="GO" id="GO:0005739">
    <property type="term" value="C:mitochondrion"/>
    <property type="evidence" value="ECO:0007669"/>
    <property type="project" value="TreeGrafter"/>
</dbReference>
<dbReference type="InterPro" id="IPR011765">
    <property type="entry name" value="Pept_M16_N"/>
</dbReference>
<dbReference type="AlphaFoldDB" id="A0A7J7DQ50"/>
<evidence type="ECO:0000313" key="3">
    <source>
        <dbReference type="Proteomes" id="UP000593562"/>
    </source>
</evidence>
<organism evidence="2 3">
    <name type="scientific">Tripterygium wilfordii</name>
    <name type="common">Thunder God vine</name>
    <dbReference type="NCBI Taxonomy" id="458696"/>
    <lineage>
        <taxon>Eukaryota</taxon>
        <taxon>Viridiplantae</taxon>
        <taxon>Streptophyta</taxon>
        <taxon>Embryophyta</taxon>
        <taxon>Tracheophyta</taxon>
        <taxon>Spermatophyta</taxon>
        <taxon>Magnoliopsida</taxon>
        <taxon>eudicotyledons</taxon>
        <taxon>Gunneridae</taxon>
        <taxon>Pentapetalae</taxon>
        <taxon>rosids</taxon>
        <taxon>fabids</taxon>
        <taxon>Celastrales</taxon>
        <taxon>Celastraceae</taxon>
        <taxon>Tripterygium</taxon>
    </lineage>
</organism>
<dbReference type="Pfam" id="PF00675">
    <property type="entry name" value="Peptidase_M16"/>
    <property type="match status" value="1"/>
</dbReference>
<sequence length="174" mass="19340">MYRTSASRIQALKVLTPSVLPDYIEPSKTKVTTLPNGVKIVSETSVHKKSKPPPVAHEVEAIGAHVSASASSRQLGYTYDSLKTYVPEMVEVLVDSVINLAFLVWRSMNRNDTLFVQLQKMKNEISEASNNPPSLLFVGNSLCWVLWCIDVRKPIEHFLETVDKVSVENIASIA</sequence>
<name>A0A7J7DQ50_TRIWF</name>
<dbReference type="PANTHER" id="PTHR11851:SF190">
    <property type="entry name" value="MITOCHONDRIAL-PROCESSING PEPTIDASE SUBUNIT ALPHA"/>
    <property type="match status" value="1"/>
</dbReference>
<keyword evidence="3" id="KW-1185">Reference proteome</keyword>
<evidence type="ECO:0000313" key="2">
    <source>
        <dbReference type="EMBL" id="KAF5748522.1"/>
    </source>
</evidence>
<dbReference type="GO" id="GO:0046872">
    <property type="term" value="F:metal ion binding"/>
    <property type="evidence" value="ECO:0007669"/>
    <property type="project" value="InterPro"/>
</dbReference>
<accession>A0A7J7DQ50</accession>
<reference evidence="2 3" key="1">
    <citation type="journal article" date="2020" name="Nat. Commun.">
        <title>Genome of Tripterygium wilfordii and identification of cytochrome P450 involved in triptolide biosynthesis.</title>
        <authorList>
            <person name="Tu L."/>
            <person name="Su P."/>
            <person name="Zhang Z."/>
            <person name="Gao L."/>
            <person name="Wang J."/>
            <person name="Hu T."/>
            <person name="Zhou J."/>
            <person name="Zhang Y."/>
            <person name="Zhao Y."/>
            <person name="Liu Y."/>
            <person name="Song Y."/>
            <person name="Tong Y."/>
            <person name="Lu Y."/>
            <person name="Yang J."/>
            <person name="Xu C."/>
            <person name="Jia M."/>
            <person name="Peters R.J."/>
            <person name="Huang L."/>
            <person name="Gao W."/>
        </authorList>
    </citation>
    <scope>NUCLEOTIDE SEQUENCE [LARGE SCALE GENOMIC DNA]</scope>
    <source>
        <strain evidence="3">cv. XIE 37</strain>
        <tissue evidence="2">Leaf</tissue>
    </source>
</reference>
<protein>
    <recommendedName>
        <fullName evidence="1">Peptidase M16 N-terminal domain-containing protein</fullName>
    </recommendedName>
</protein>
<proteinExistence type="predicted"/>
<comment type="caution">
    <text evidence="2">The sequence shown here is derived from an EMBL/GenBank/DDBJ whole genome shotgun (WGS) entry which is preliminary data.</text>
</comment>
<dbReference type="PANTHER" id="PTHR11851">
    <property type="entry name" value="METALLOPROTEASE"/>
    <property type="match status" value="1"/>
</dbReference>
<dbReference type="InterPro" id="IPR050361">
    <property type="entry name" value="MPP/UQCRC_Complex"/>
</dbReference>
<dbReference type="SUPFAM" id="SSF63411">
    <property type="entry name" value="LuxS/MPP-like metallohydrolase"/>
    <property type="match status" value="1"/>
</dbReference>
<dbReference type="Gene3D" id="3.30.830.10">
    <property type="entry name" value="Metalloenzyme, LuxS/M16 peptidase-like"/>
    <property type="match status" value="1"/>
</dbReference>
<gene>
    <name evidence="2" type="ORF">HS088_TW04G00477</name>
</gene>
<feature type="domain" description="Peptidase M16 N-terminal" evidence="1">
    <location>
        <begin position="54"/>
        <end position="124"/>
    </location>
</feature>
<dbReference type="EMBL" id="JAAARO010000004">
    <property type="protein sequence ID" value="KAF5748522.1"/>
    <property type="molecule type" value="Genomic_DNA"/>
</dbReference>
<dbReference type="InterPro" id="IPR011249">
    <property type="entry name" value="Metalloenz_LuxS/M16"/>
</dbReference>